<dbReference type="EMBL" id="DPIY01000010">
    <property type="protein sequence ID" value="HCT57987.1"/>
    <property type="molecule type" value="Genomic_DNA"/>
</dbReference>
<sequence length="347" mass="37701">MRLTTQRPGFGLLRASALLAVLTACTPADKPASQATFADAAMEELRLDSVRVGDVMVPTREGLVKVPGGRVFVRQIGNGRGIPLLALHGGPGGTSCRFETLASLASDRPVIFYDQLGSGRSDHPSDTSLWRVPRFVEEVTAVRQALALDSLHLLGHSWGGALAAEYMAAAKPTGVKSVLFSSPLIDTPRWIADANLLRTQLPDSIRRVLDENEARGTLDAPAYKVATDTFYGRHVRRLPVGSEPRCEGVAGNDTIYRQMWGPTEFLSNGSLRTWTRAADLPAITAPTLFIAGEFDEARPETLEQFRASMPDARLVSIPGAAHAAMREKPAEYLDALRAFLREVESRK</sequence>
<dbReference type="Proteomes" id="UP000264071">
    <property type="component" value="Unassembled WGS sequence"/>
</dbReference>
<keyword evidence="2 3" id="KW-0378">Hydrolase</keyword>
<feature type="domain" description="AB hydrolase-1" evidence="6">
    <location>
        <begin position="83"/>
        <end position="328"/>
    </location>
</feature>
<dbReference type="PIRSF" id="PIRSF005539">
    <property type="entry name" value="Pept_S33_TRI_F1"/>
    <property type="match status" value="1"/>
</dbReference>
<evidence type="ECO:0000256" key="5">
    <source>
        <dbReference type="SAM" id="SignalP"/>
    </source>
</evidence>
<dbReference type="PROSITE" id="PS51257">
    <property type="entry name" value="PROKAR_LIPOPROTEIN"/>
    <property type="match status" value="1"/>
</dbReference>
<dbReference type="PANTHER" id="PTHR43798">
    <property type="entry name" value="MONOACYLGLYCEROL LIPASE"/>
    <property type="match status" value="1"/>
</dbReference>
<dbReference type="AlphaFoldDB" id="A0A3D4VCD2"/>
<dbReference type="Pfam" id="PF00561">
    <property type="entry name" value="Abhydrolase_1"/>
    <property type="match status" value="1"/>
</dbReference>
<protein>
    <submittedName>
        <fullName evidence="7">Proline iminopeptidase</fullName>
    </submittedName>
</protein>
<reference evidence="7 8" key="1">
    <citation type="journal article" date="2018" name="Nat. Biotechnol.">
        <title>A standardized bacterial taxonomy based on genome phylogeny substantially revises the tree of life.</title>
        <authorList>
            <person name="Parks D.H."/>
            <person name="Chuvochina M."/>
            <person name="Waite D.W."/>
            <person name="Rinke C."/>
            <person name="Skarshewski A."/>
            <person name="Chaumeil P.A."/>
            <person name="Hugenholtz P."/>
        </authorList>
    </citation>
    <scope>NUCLEOTIDE SEQUENCE [LARGE SCALE GENOMIC DNA]</scope>
    <source>
        <strain evidence="7">UBA8844</strain>
    </source>
</reference>
<feature type="active site" evidence="4">
    <location>
        <position position="295"/>
    </location>
</feature>
<evidence type="ECO:0000256" key="2">
    <source>
        <dbReference type="ARBA" id="ARBA00022801"/>
    </source>
</evidence>
<dbReference type="InterPro" id="IPR002410">
    <property type="entry name" value="Peptidase_S33"/>
</dbReference>
<dbReference type="GO" id="GO:0008233">
    <property type="term" value="F:peptidase activity"/>
    <property type="evidence" value="ECO:0007669"/>
    <property type="project" value="InterPro"/>
</dbReference>
<evidence type="ECO:0000259" key="6">
    <source>
        <dbReference type="Pfam" id="PF00561"/>
    </source>
</evidence>
<organism evidence="7 8">
    <name type="scientific">Gemmatimonas aurantiaca</name>
    <dbReference type="NCBI Taxonomy" id="173480"/>
    <lineage>
        <taxon>Bacteria</taxon>
        <taxon>Pseudomonadati</taxon>
        <taxon>Gemmatimonadota</taxon>
        <taxon>Gemmatimonadia</taxon>
        <taxon>Gemmatimonadales</taxon>
        <taxon>Gemmatimonadaceae</taxon>
        <taxon>Gemmatimonas</taxon>
    </lineage>
</organism>
<dbReference type="GO" id="GO:0006508">
    <property type="term" value="P:proteolysis"/>
    <property type="evidence" value="ECO:0007669"/>
    <property type="project" value="InterPro"/>
</dbReference>
<dbReference type="PANTHER" id="PTHR43798:SF27">
    <property type="entry name" value="HYDROLASE ALPHA_BETA HYDROLASE FOLD FAMILY"/>
    <property type="match status" value="1"/>
</dbReference>
<keyword evidence="5" id="KW-0732">Signal</keyword>
<evidence type="ECO:0000313" key="7">
    <source>
        <dbReference type="EMBL" id="HCT57987.1"/>
    </source>
</evidence>
<comment type="caution">
    <text evidence="7">The sequence shown here is derived from an EMBL/GenBank/DDBJ whole genome shotgun (WGS) entry which is preliminary data.</text>
</comment>
<name>A0A3D4VCD2_9BACT</name>
<accession>A0A3D4VCD2</accession>
<dbReference type="InterPro" id="IPR000073">
    <property type="entry name" value="AB_hydrolase_1"/>
</dbReference>
<comment type="similarity">
    <text evidence="1 3">Belongs to the peptidase S33 family.</text>
</comment>
<feature type="active site" description="Proton donor" evidence="4">
    <location>
        <position position="322"/>
    </location>
</feature>
<dbReference type="SUPFAM" id="SSF53474">
    <property type="entry name" value="alpha/beta-Hydrolases"/>
    <property type="match status" value="1"/>
</dbReference>
<dbReference type="InterPro" id="IPR005945">
    <property type="entry name" value="Pro_imino_pep"/>
</dbReference>
<proteinExistence type="inferred from homology"/>
<dbReference type="PRINTS" id="PR00793">
    <property type="entry name" value="PROAMNOPTASE"/>
</dbReference>
<feature type="active site" description="Nucleophile" evidence="4">
    <location>
        <position position="157"/>
    </location>
</feature>
<feature type="signal peptide" evidence="5">
    <location>
        <begin position="1"/>
        <end position="20"/>
    </location>
</feature>
<evidence type="ECO:0000256" key="4">
    <source>
        <dbReference type="PIRSR" id="PIRSR005539-1"/>
    </source>
</evidence>
<dbReference type="NCBIfam" id="TIGR01250">
    <property type="entry name" value="pro_imino_pep_2"/>
    <property type="match status" value="1"/>
</dbReference>
<feature type="chain" id="PRO_5017760101" evidence="5">
    <location>
        <begin position="21"/>
        <end position="347"/>
    </location>
</feature>
<evidence type="ECO:0000313" key="8">
    <source>
        <dbReference type="Proteomes" id="UP000264071"/>
    </source>
</evidence>
<dbReference type="InterPro" id="IPR029058">
    <property type="entry name" value="AB_hydrolase_fold"/>
</dbReference>
<evidence type="ECO:0000256" key="1">
    <source>
        <dbReference type="ARBA" id="ARBA00010088"/>
    </source>
</evidence>
<dbReference type="InterPro" id="IPR050266">
    <property type="entry name" value="AB_hydrolase_sf"/>
</dbReference>
<evidence type="ECO:0000256" key="3">
    <source>
        <dbReference type="PIRNR" id="PIRNR005539"/>
    </source>
</evidence>
<dbReference type="GO" id="GO:0016020">
    <property type="term" value="C:membrane"/>
    <property type="evidence" value="ECO:0007669"/>
    <property type="project" value="TreeGrafter"/>
</dbReference>
<dbReference type="Gene3D" id="3.40.50.1820">
    <property type="entry name" value="alpha/beta hydrolase"/>
    <property type="match status" value="1"/>
</dbReference>
<gene>
    <name evidence="7" type="ORF">DGD08_12355</name>
</gene>